<evidence type="ECO:0000313" key="1">
    <source>
        <dbReference type="EMBL" id="SVD93545.1"/>
    </source>
</evidence>
<name>A0A382ZEN5_9ZZZZ</name>
<dbReference type="AlphaFoldDB" id="A0A382ZEN5"/>
<organism evidence="1">
    <name type="scientific">marine metagenome</name>
    <dbReference type="NCBI Taxonomy" id="408172"/>
    <lineage>
        <taxon>unclassified sequences</taxon>
        <taxon>metagenomes</taxon>
        <taxon>ecological metagenomes</taxon>
    </lineage>
</organism>
<reference evidence="1" key="1">
    <citation type="submission" date="2018-05" db="EMBL/GenBank/DDBJ databases">
        <authorList>
            <person name="Lanie J.A."/>
            <person name="Ng W.-L."/>
            <person name="Kazmierczak K.M."/>
            <person name="Andrzejewski T.M."/>
            <person name="Davidsen T.M."/>
            <person name="Wayne K.J."/>
            <person name="Tettelin H."/>
            <person name="Glass J.I."/>
            <person name="Rusch D."/>
            <person name="Podicherti R."/>
            <person name="Tsui H.-C.T."/>
            <person name="Winkler M.E."/>
        </authorList>
    </citation>
    <scope>NUCLEOTIDE SEQUENCE</scope>
</reference>
<dbReference type="EMBL" id="UINC01183017">
    <property type="protein sequence ID" value="SVD93545.1"/>
    <property type="molecule type" value="Genomic_DNA"/>
</dbReference>
<sequence>MNEWELQHYLTKKWRTENLNYNGIEYQLVCWELMFPSWIINRKRNKWNEISIDFIFYSTKLSEFLCVELKNSISGKKNLLSGYCQATQRSINFIDQYDIEKLTKARRLCYSDSIKERGGKITLIDDINFSNNPVVKRVLMAQKFPSKANETIKYWNSLNRLEMRQEISKYVANREFERFNKISEKQFDLINKNDLIIMKIGISPA</sequence>
<accession>A0A382ZEN5</accession>
<gene>
    <name evidence="1" type="ORF">METZ01_LOCUS446399</name>
</gene>
<protein>
    <submittedName>
        <fullName evidence="1">Uncharacterized protein</fullName>
    </submittedName>
</protein>
<proteinExistence type="predicted"/>